<dbReference type="AlphaFoldDB" id="A0A250FZW1"/>
<evidence type="ECO:0000256" key="1">
    <source>
        <dbReference type="SAM" id="Phobius"/>
    </source>
</evidence>
<reference evidence="4" key="1">
    <citation type="submission" date="2017-06" db="EMBL/GenBank/DDBJ databases">
        <title>Capnocytophaga spp. assemblies.</title>
        <authorList>
            <person name="Gulvik C.A."/>
        </authorList>
    </citation>
    <scope>NUCLEOTIDE SEQUENCE [LARGE SCALE GENOMIC DNA]</scope>
    <source>
        <strain evidence="4">H2177</strain>
    </source>
</reference>
<dbReference type="GO" id="GO:0016209">
    <property type="term" value="F:antioxidant activity"/>
    <property type="evidence" value="ECO:0007669"/>
    <property type="project" value="InterPro"/>
</dbReference>
<dbReference type="PANTHER" id="PTHR42852">
    <property type="entry name" value="THIOL:DISULFIDE INTERCHANGE PROTEIN DSBE"/>
    <property type="match status" value="1"/>
</dbReference>
<dbReference type="InterPro" id="IPR013766">
    <property type="entry name" value="Thioredoxin_domain"/>
</dbReference>
<protein>
    <recommendedName>
        <fullName evidence="2">Thioredoxin domain-containing protein</fullName>
    </recommendedName>
</protein>
<dbReference type="SUPFAM" id="SSF52833">
    <property type="entry name" value="Thioredoxin-like"/>
    <property type="match status" value="1"/>
</dbReference>
<keyword evidence="1" id="KW-0812">Transmembrane</keyword>
<evidence type="ECO:0000313" key="4">
    <source>
        <dbReference type="Proteomes" id="UP000217348"/>
    </source>
</evidence>
<feature type="transmembrane region" description="Helical" evidence="1">
    <location>
        <begin position="12"/>
        <end position="37"/>
    </location>
</feature>
<evidence type="ECO:0000259" key="2">
    <source>
        <dbReference type="PROSITE" id="PS51352"/>
    </source>
</evidence>
<evidence type="ECO:0000313" key="3">
    <source>
        <dbReference type="EMBL" id="ATA89536.1"/>
    </source>
</evidence>
<dbReference type="PANTHER" id="PTHR42852:SF13">
    <property type="entry name" value="PROTEIN DIPZ"/>
    <property type="match status" value="1"/>
</dbReference>
<dbReference type="EMBL" id="CP022387">
    <property type="protein sequence ID" value="ATA89536.1"/>
    <property type="molecule type" value="Genomic_DNA"/>
</dbReference>
<sequence length="468" mass="54376">MRWFFVSLSSKYVAYKGFLSVNPYYLLLMSYFLPIFVTKINLKYKSIKMKRILCVVSLLVLYFNVSFAQQKPMLKLKGEVIGAETKSILLAKPTQSLLEGPVIEIPVKNGKFYYESHLEFPEAVELSFSEIREKGSGSFMELFLENEEIQVTLYNEEEFNKNIVKGGKWNAEYKKYTDNLNRKFAHLFQPITDSLEILYENDLDDSQEAKELYKQLDEKTGVEKKLIYEKLEALREADKHLSPEAKKLNDRLKPLIEQAKAYRQNYIEENPNLVAYSFLLKDLMYKREEMDITYSKRVAEKLAKANPKHPYNKLVAELVSSLENIQVGQKFVDFTAPDLDGKQVQLSKVIEGKITLLDFWATWCGSCIASTRMMIPIYEAYKDKGFTMVGIAGEFKNTDRLTQFLEKEKWDWLQLVELDRQNKIWQKYGIQNRGGGVFLIDEKGIIIAIDPTAEEVKKELEKRLGKSN</sequence>
<name>A0A250FZW1_9FLAO</name>
<proteinExistence type="predicted"/>
<feature type="transmembrane region" description="Helical" evidence="1">
    <location>
        <begin position="49"/>
        <end position="67"/>
    </location>
</feature>
<feature type="domain" description="Thioredoxin" evidence="2">
    <location>
        <begin position="325"/>
        <end position="468"/>
    </location>
</feature>
<dbReference type="InterPro" id="IPR050553">
    <property type="entry name" value="Thioredoxin_ResA/DsbE_sf"/>
</dbReference>
<keyword evidence="1" id="KW-0472">Membrane</keyword>
<dbReference type="InterPro" id="IPR036249">
    <property type="entry name" value="Thioredoxin-like_sf"/>
</dbReference>
<dbReference type="Proteomes" id="UP000217348">
    <property type="component" value="Chromosome"/>
</dbReference>
<organism evidence="3 4">
    <name type="scientific">Capnocytophaga stomatis</name>
    <dbReference type="NCBI Taxonomy" id="1848904"/>
    <lineage>
        <taxon>Bacteria</taxon>
        <taxon>Pseudomonadati</taxon>
        <taxon>Bacteroidota</taxon>
        <taxon>Flavobacteriia</taxon>
        <taxon>Flavobacteriales</taxon>
        <taxon>Flavobacteriaceae</taxon>
        <taxon>Capnocytophaga</taxon>
    </lineage>
</organism>
<dbReference type="Pfam" id="PF00578">
    <property type="entry name" value="AhpC-TSA"/>
    <property type="match status" value="1"/>
</dbReference>
<dbReference type="CDD" id="cd02966">
    <property type="entry name" value="TlpA_like_family"/>
    <property type="match status" value="1"/>
</dbReference>
<keyword evidence="1" id="KW-1133">Transmembrane helix</keyword>
<dbReference type="Gene3D" id="3.40.30.10">
    <property type="entry name" value="Glutaredoxin"/>
    <property type="match status" value="1"/>
</dbReference>
<dbReference type="PROSITE" id="PS51352">
    <property type="entry name" value="THIOREDOXIN_2"/>
    <property type="match status" value="1"/>
</dbReference>
<dbReference type="KEGG" id="csto:CGC58_07230"/>
<accession>A0A250FZW1</accession>
<dbReference type="InterPro" id="IPR000866">
    <property type="entry name" value="AhpC/TSA"/>
</dbReference>
<gene>
    <name evidence="3" type="ORF">CGC58_07230</name>
</gene>
<dbReference type="GO" id="GO:0016491">
    <property type="term" value="F:oxidoreductase activity"/>
    <property type="evidence" value="ECO:0007669"/>
    <property type="project" value="InterPro"/>
</dbReference>